<dbReference type="HOGENOM" id="CLU_026956_1_0_1"/>
<reference evidence="5" key="1">
    <citation type="submission" date="2015-04" db="UniProtKB">
        <authorList>
            <consortium name="EnsemblPlants"/>
        </authorList>
    </citation>
    <scope>IDENTIFICATION</scope>
</reference>
<evidence type="ECO:0000256" key="1">
    <source>
        <dbReference type="ARBA" id="ARBA00006756"/>
    </source>
</evidence>
<dbReference type="SUPFAM" id="SSF74788">
    <property type="entry name" value="Cullin repeat-like"/>
    <property type="match status" value="1"/>
</dbReference>
<protein>
    <recommendedName>
        <fullName evidence="3">Exocyst subunit Exo70 family protein</fullName>
    </recommendedName>
</protein>
<dbReference type="PANTHER" id="PTHR12542">
    <property type="entry name" value="EXOCYST COMPLEX PROTEIN EXO70"/>
    <property type="match status" value="1"/>
</dbReference>
<dbReference type="Gramene" id="OPUNC05G12120.1">
    <property type="protein sequence ID" value="OPUNC05G12120.1"/>
    <property type="gene ID" value="OPUNC05G12120"/>
</dbReference>
<name>A0A0E0L1Q8_ORYPU</name>
<dbReference type="InterPro" id="IPR016159">
    <property type="entry name" value="Cullin_repeat-like_dom_sf"/>
</dbReference>
<evidence type="ECO:0000313" key="5">
    <source>
        <dbReference type="EnsemblPlants" id="OPUNC05G12120.1"/>
    </source>
</evidence>
<dbReference type="Proteomes" id="UP000026962">
    <property type="component" value="Chromosome 5"/>
</dbReference>
<evidence type="ECO:0000313" key="6">
    <source>
        <dbReference type="Proteomes" id="UP000026962"/>
    </source>
</evidence>
<keyword evidence="3" id="KW-0268">Exocytosis</keyword>
<evidence type="ECO:0000259" key="4">
    <source>
        <dbReference type="Pfam" id="PF03081"/>
    </source>
</evidence>
<sequence length="230" mass="26340">MVLVKLRSRWSMTGSWTTVSKMLTFANALAAAGNTWRPIDEFSWLMDVQICTSHVSEILVPSLKKETLWPTYSEEMQSLLNQIGNVVSTTKNDLGKAIERMTNDAEAVTPVLSGRDSWENFPRSAEIHKATHLIMDYARLFQGYHHELHSIVHYGHLARFASEFQTTCGHQKLWKVSNPELRKSLRKAIVDMVITGPIGYKKYLEDHPEQDKCSRNPQDMEDMVNELFEG</sequence>
<comment type="similarity">
    <text evidence="1 3">Belongs to the EXO70 family.</text>
</comment>
<dbReference type="STRING" id="4537.A0A0E0L1Q8"/>
<comment type="function">
    <text evidence="3">Component of the exocyst complex.</text>
</comment>
<dbReference type="Pfam" id="PF03081">
    <property type="entry name" value="Exo70_C"/>
    <property type="match status" value="1"/>
</dbReference>
<keyword evidence="3" id="KW-0653">Protein transport</keyword>
<keyword evidence="2 3" id="KW-0813">Transport</keyword>
<proteinExistence type="inferred from homology"/>
<dbReference type="GO" id="GO:0006887">
    <property type="term" value="P:exocytosis"/>
    <property type="evidence" value="ECO:0007669"/>
    <property type="project" value="UniProtKB-KW"/>
</dbReference>
<dbReference type="AlphaFoldDB" id="A0A0E0L1Q8"/>
<dbReference type="GO" id="GO:0005546">
    <property type="term" value="F:phosphatidylinositol-4,5-bisphosphate binding"/>
    <property type="evidence" value="ECO:0007669"/>
    <property type="project" value="InterPro"/>
</dbReference>
<organism evidence="5">
    <name type="scientific">Oryza punctata</name>
    <name type="common">Red rice</name>
    <dbReference type="NCBI Taxonomy" id="4537"/>
    <lineage>
        <taxon>Eukaryota</taxon>
        <taxon>Viridiplantae</taxon>
        <taxon>Streptophyta</taxon>
        <taxon>Embryophyta</taxon>
        <taxon>Tracheophyta</taxon>
        <taxon>Spermatophyta</taxon>
        <taxon>Magnoliopsida</taxon>
        <taxon>Liliopsida</taxon>
        <taxon>Poales</taxon>
        <taxon>Poaceae</taxon>
        <taxon>BOP clade</taxon>
        <taxon>Oryzoideae</taxon>
        <taxon>Oryzeae</taxon>
        <taxon>Oryzinae</taxon>
        <taxon>Oryza</taxon>
    </lineage>
</organism>
<dbReference type="Gene3D" id="1.20.1280.170">
    <property type="entry name" value="Exocyst complex component Exo70"/>
    <property type="match status" value="1"/>
</dbReference>
<reference evidence="5" key="2">
    <citation type="submission" date="2018-05" db="EMBL/GenBank/DDBJ databases">
        <title>OpunRS2 (Oryza punctata Reference Sequence Version 2).</title>
        <authorList>
            <person name="Zhang J."/>
            <person name="Kudrna D."/>
            <person name="Lee S."/>
            <person name="Talag J."/>
            <person name="Welchert J."/>
            <person name="Wing R.A."/>
        </authorList>
    </citation>
    <scope>NUCLEOTIDE SEQUENCE [LARGE SCALE GENOMIC DNA]</scope>
</reference>
<dbReference type="GO" id="GO:0015031">
    <property type="term" value="P:protein transport"/>
    <property type="evidence" value="ECO:0007669"/>
    <property type="project" value="UniProtKB-KW"/>
</dbReference>
<dbReference type="OMA" id="QICTSHV"/>
<evidence type="ECO:0000256" key="2">
    <source>
        <dbReference type="ARBA" id="ARBA00022448"/>
    </source>
</evidence>
<dbReference type="PANTHER" id="PTHR12542:SF40">
    <property type="entry name" value="EXOCYST SUBUNIT EXO70 FAMILY PROTEIN"/>
    <property type="match status" value="1"/>
</dbReference>
<evidence type="ECO:0000256" key="3">
    <source>
        <dbReference type="RuleBase" id="RU365026"/>
    </source>
</evidence>
<dbReference type="InterPro" id="IPR046364">
    <property type="entry name" value="Exo70_C"/>
</dbReference>
<dbReference type="GO" id="GO:0000145">
    <property type="term" value="C:exocyst"/>
    <property type="evidence" value="ECO:0007669"/>
    <property type="project" value="InterPro"/>
</dbReference>
<dbReference type="EnsemblPlants" id="OPUNC05G12120.1">
    <property type="protein sequence ID" value="OPUNC05G12120.1"/>
    <property type="gene ID" value="OPUNC05G12120"/>
</dbReference>
<accession>A0A0E0L1Q8</accession>
<keyword evidence="6" id="KW-1185">Reference proteome</keyword>
<feature type="domain" description="Exocyst complex subunit Exo70 C-terminal" evidence="4">
    <location>
        <begin position="157"/>
        <end position="223"/>
    </location>
</feature>
<dbReference type="InterPro" id="IPR004140">
    <property type="entry name" value="Exo70"/>
</dbReference>